<keyword evidence="14" id="KW-1185">Reference proteome</keyword>
<evidence type="ECO:0000256" key="4">
    <source>
        <dbReference type="ARBA" id="ARBA00022692"/>
    </source>
</evidence>
<dbReference type="CDD" id="cd03232">
    <property type="entry name" value="ABCG_PDR_domain2"/>
    <property type="match status" value="1"/>
</dbReference>
<keyword evidence="8 11" id="KW-1133">Transmembrane helix</keyword>
<dbReference type="EMBL" id="GL377589">
    <property type="protein sequence ID" value="EFJ24451.1"/>
    <property type="molecule type" value="Genomic_DNA"/>
</dbReference>
<feature type="region of interest" description="Disordered" evidence="10">
    <location>
        <begin position="697"/>
        <end position="722"/>
    </location>
</feature>
<feature type="compositionally biased region" description="Basic and acidic residues" evidence="10">
    <location>
        <begin position="712"/>
        <end position="721"/>
    </location>
</feature>
<sequence length="1336" mass="151934">MEGKNHDRSEQVALDNELFLRKLRDRIDKSIYPRSKFASRIDMLMLMFMLEAGLSPRFTTTPSTRSKYDNLRIFPLLFLLQELFGSLRLSPTKKRVLTILDNVTGIIKPCRLTLLLGPPGSGKTTLLKALCGKLDHDLRVSGNVTYNGCEFSEFVPHRTSGYISQTDLHTPELTVRETLDFSCRCQGVGSRYDMLVELCRREKAAGIKPDPDIDAFMKALALEGQERNIRTDYVFKVLGLDICADTLVGDQMRRGISGGQKKRLTTGEVLVGPAKALFMDEISTGLDSSTTYQIVKHLRQTVHNADYTIIVSLLQPAPEVYNLFDDLILLAEGRIIYQGSCNMILDFFYSLGFKCPERKGVADFLQEVISKKDQEQYWMDSSREYRYVSVEDFALAFSRHHIGQDLARELKVPYDKSKSNPAALVTKQYGSTSWNIFQACFAKEVLLMKRNAFIYAFKTTLVSSLFYSIVVITFNGFAELAMTINRLPIFYKQRNLLYPSWAFSVPAWIMRMTFSLLETAIWVFLTYWVIGYAPEVGRFFRQFLLLFTLHNMAMSGFRFMASLGRTMLVANTFGSFSLVLVFVLGGFVISRNSIHRWWIWAYWSSPLMYAQNAIAVNEFTAPRWRVLAPNSTESVGTIVLKARGIFPDPSWFWIGIGALVGFAIFFNIFFTIALTVLKPFGKPWVILSEETLNEKHKTKTGQAVNSSSQKESSQRDPESGDVKTGMVLPFQPLSIAFHKVSYFVDMPKEMKAQGETLDRLQLLKEVSGAFRPGVLTALVGVSGAGKTTLMDVLAGRKTGGYIEGEISINGYPKKQDTFARISGYCEQTDIHSPNVTVEESLIFSSWLRLPKEVDKQTRLMFVKEVMSLVELTPLRNALVGLPGVSGLSVEQRKRLTIAVELVSNPSIIFMDEPTSGLDARAAAIVMRTVRNTVDTGRTVVCTIHQPSIDIFESFDELLLMKRGGQVIYAGPLGRHSHHLIEFFQAVEGVPAIEDGSNPATWMLGVTAEEVEVRLGIDFAKYYEQSSLYKQNDALVKRLSKPMPDSSDLHFPTKYSQSFYIQCKACFWKQYRSYWKNPHYNVVCYFFTAICALLFGTIFWREGKNIRTEQELFNVLGSMYAACLFLGINNSTAAQPVVGVERTVFYRERAAGMYSAIPYALAQVAIEIPYVFIQTAIYLIIVYSTIAYEWSPDKFFWFFFFMYSTFLYFTFHGMMVVSFTRNYQLAAVVSFAFFGFWNLFSGFFIPGPKISIWWRWYYYANPLAWTLNGLITSQLGDKRTVMDVPGKGQQIVRDYIKHRFGFHNDRLGEVAAVHILFVLVLALTFAFSIKYFNFQKR</sequence>
<keyword evidence="3" id="KW-0813">Transport</keyword>
<evidence type="ECO:0000256" key="9">
    <source>
        <dbReference type="ARBA" id="ARBA00023136"/>
    </source>
</evidence>
<feature type="transmembrane region" description="Helical" evidence="11">
    <location>
        <begin position="508"/>
        <end position="530"/>
    </location>
</feature>
<keyword evidence="4 11" id="KW-0812">Transmembrane</keyword>
<dbReference type="SMART" id="SM00382">
    <property type="entry name" value="AAA"/>
    <property type="match status" value="2"/>
</dbReference>
<name>D8RT58_SELML</name>
<dbReference type="InterPro" id="IPR013525">
    <property type="entry name" value="ABC2_TM"/>
</dbReference>
<dbReference type="Gramene" id="EFJ24451">
    <property type="protein sequence ID" value="EFJ24451"/>
    <property type="gene ID" value="SELMODRAFT_267739"/>
</dbReference>
<feature type="transmembrane region" description="Helical" evidence="11">
    <location>
        <begin position="567"/>
        <end position="589"/>
    </location>
</feature>
<protein>
    <submittedName>
        <fullName evidence="13">ATP-binding cassette transporter</fullName>
    </submittedName>
</protein>
<dbReference type="InterPro" id="IPR043926">
    <property type="entry name" value="ABCG_dom"/>
</dbReference>
<dbReference type="SUPFAM" id="SSF52540">
    <property type="entry name" value="P-loop containing nucleoside triphosphate hydrolases"/>
    <property type="match status" value="2"/>
</dbReference>
<dbReference type="InterPro" id="IPR013581">
    <property type="entry name" value="PDR_assoc"/>
</dbReference>
<dbReference type="InterPro" id="IPR034001">
    <property type="entry name" value="ABCG_PDR_1"/>
</dbReference>
<feature type="transmembrane region" description="Helical" evidence="11">
    <location>
        <begin position="1111"/>
        <end position="1127"/>
    </location>
</feature>
<dbReference type="Proteomes" id="UP000001514">
    <property type="component" value="Unassembled WGS sequence"/>
</dbReference>
<feature type="transmembrane region" description="Helical" evidence="11">
    <location>
        <begin position="453"/>
        <end position="478"/>
    </location>
</feature>
<evidence type="ECO:0000256" key="2">
    <source>
        <dbReference type="ARBA" id="ARBA00006012"/>
    </source>
</evidence>
<evidence type="ECO:0000256" key="3">
    <source>
        <dbReference type="ARBA" id="ARBA00022448"/>
    </source>
</evidence>
<feature type="transmembrane region" description="Helical" evidence="11">
    <location>
        <begin position="1255"/>
        <end position="1274"/>
    </location>
</feature>
<dbReference type="GO" id="GO:0005524">
    <property type="term" value="F:ATP binding"/>
    <property type="evidence" value="ECO:0007669"/>
    <property type="project" value="UniProtKB-KW"/>
</dbReference>
<evidence type="ECO:0000256" key="5">
    <source>
        <dbReference type="ARBA" id="ARBA00022737"/>
    </source>
</evidence>
<dbReference type="InterPro" id="IPR003593">
    <property type="entry name" value="AAA+_ATPase"/>
</dbReference>
<keyword evidence="5" id="KW-0677">Repeat</keyword>
<accession>D8RT58</accession>
<comment type="similarity">
    <text evidence="2">Belongs to the ABC transporter superfamily. ABCG family. PDR (TC 3.A.1.205) subfamily.</text>
</comment>
<dbReference type="PROSITE" id="PS50893">
    <property type="entry name" value="ABC_TRANSPORTER_2"/>
    <property type="match status" value="2"/>
</dbReference>
<dbReference type="Pfam" id="PF00005">
    <property type="entry name" value="ABC_tran"/>
    <property type="match status" value="2"/>
</dbReference>
<dbReference type="GO" id="GO:0005886">
    <property type="term" value="C:plasma membrane"/>
    <property type="evidence" value="ECO:0007669"/>
    <property type="project" value="UniProtKB-ARBA"/>
</dbReference>
<dbReference type="FunFam" id="3.40.50.300:FF:000059">
    <property type="entry name" value="ABC transporter G family member 40"/>
    <property type="match status" value="1"/>
</dbReference>
<feature type="domain" description="ABC transporter" evidence="12">
    <location>
        <begin position="78"/>
        <end position="357"/>
    </location>
</feature>
<gene>
    <name evidence="13" type="primary">SmABCG10</name>
    <name evidence="13" type="ORF">SELMODRAFT_267739</name>
</gene>
<proteinExistence type="inferred from homology"/>
<evidence type="ECO:0000256" key="10">
    <source>
        <dbReference type="SAM" id="MobiDB-lite"/>
    </source>
</evidence>
<dbReference type="Pfam" id="PF19055">
    <property type="entry name" value="ABC2_membrane_7"/>
    <property type="match status" value="1"/>
</dbReference>
<dbReference type="GO" id="GO:0016887">
    <property type="term" value="F:ATP hydrolysis activity"/>
    <property type="evidence" value="ECO:0007669"/>
    <property type="project" value="InterPro"/>
</dbReference>
<dbReference type="Pfam" id="PF08370">
    <property type="entry name" value="PDR_assoc"/>
    <property type="match status" value="1"/>
</dbReference>
<dbReference type="InParanoid" id="D8RT58"/>
<evidence type="ECO:0000256" key="1">
    <source>
        <dbReference type="ARBA" id="ARBA00004141"/>
    </source>
</evidence>
<dbReference type="FunFam" id="3.40.50.300:FF:000179">
    <property type="entry name" value="ABC transporter G family member 34"/>
    <property type="match status" value="1"/>
</dbReference>
<evidence type="ECO:0000256" key="11">
    <source>
        <dbReference type="SAM" id="Phobius"/>
    </source>
</evidence>
<evidence type="ECO:0000313" key="13">
    <source>
        <dbReference type="EMBL" id="EFJ24451.1"/>
    </source>
</evidence>
<dbReference type="eggNOG" id="KOG0065">
    <property type="taxonomic scope" value="Eukaryota"/>
</dbReference>
<dbReference type="InterPro" id="IPR034003">
    <property type="entry name" value="ABCG_PDR_2"/>
</dbReference>
<organism evidence="14">
    <name type="scientific">Selaginella moellendorffii</name>
    <name type="common">Spikemoss</name>
    <dbReference type="NCBI Taxonomy" id="88036"/>
    <lineage>
        <taxon>Eukaryota</taxon>
        <taxon>Viridiplantae</taxon>
        <taxon>Streptophyta</taxon>
        <taxon>Embryophyta</taxon>
        <taxon>Tracheophyta</taxon>
        <taxon>Lycopodiopsida</taxon>
        <taxon>Selaginellales</taxon>
        <taxon>Selaginellaceae</taxon>
        <taxon>Selaginella</taxon>
    </lineage>
</organism>
<feature type="transmembrane region" description="Helical" evidence="11">
    <location>
        <begin position="1194"/>
        <end position="1216"/>
    </location>
</feature>
<feature type="domain" description="ABC transporter" evidence="12">
    <location>
        <begin position="741"/>
        <end position="988"/>
    </location>
</feature>
<evidence type="ECO:0000256" key="6">
    <source>
        <dbReference type="ARBA" id="ARBA00022741"/>
    </source>
</evidence>
<dbReference type="CDD" id="cd03233">
    <property type="entry name" value="ABCG_PDR_domain1"/>
    <property type="match status" value="1"/>
</dbReference>
<evidence type="ECO:0000313" key="14">
    <source>
        <dbReference type="Proteomes" id="UP000001514"/>
    </source>
</evidence>
<feature type="transmembrane region" description="Helical" evidence="11">
    <location>
        <begin position="1222"/>
        <end position="1243"/>
    </location>
</feature>
<dbReference type="Pfam" id="PF01061">
    <property type="entry name" value="ABC2_membrane"/>
    <property type="match status" value="2"/>
</dbReference>
<dbReference type="PANTHER" id="PTHR19241">
    <property type="entry name" value="ATP-BINDING CASSETTE TRANSPORTER"/>
    <property type="match status" value="1"/>
</dbReference>
<evidence type="ECO:0000256" key="7">
    <source>
        <dbReference type="ARBA" id="ARBA00022840"/>
    </source>
</evidence>
<dbReference type="InterPro" id="IPR027417">
    <property type="entry name" value="P-loop_NTPase"/>
</dbReference>
<feature type="transmembrane region" description="Helical" evidence="11">
    <location>
        <begin position="651"/>
        <end position="677"/>
    </location>
</feature>
<dbReference type="KEGG" id="smo:SELMODRAFT_267739"/>
<feature type="transmembrane region" description="Helical" evidence="11">
    <location>
        <begin position="542"/>
        <end position="561"/>
    </location>
</feature>
<dbReference type="GO" id="GO:0140359">
    <property type="term" value="F:ABC-type transporter activity"/>
    <property type="evidence" value="ECO:0007669"/>
    <property type="project" value="InterPro"/>
</dbReference>
<feature type="transmembrane region" description="Helical" evidence="11">
    <location>
        <begin position="1079"/>
        <end position="1099"/>
    </location>
</feature>
<dbReference type="HOGENOM" id="CLU_000604_35_6_1"/>
<feature type="transmembrane region" description="Helical" evidence="11">
    <location>
        <begin position="1310"/>
        <end position="1331"/>
    </location>
</feature>
<dbReference type="OMA" id="WISQMAV"/>
<keyword evidence="9 11" id="KW-0472">Membrane</keyword>
<keyword evidence="7 13" id="KW-0067">ATP-binding</keyword>
<keyword evidence="6" id="KW-0547">Nucleotide-binding</keyword>
<dbReference type="InterPro" id="IPR003439">
    <property type="entry name" value="ABC_transporter-like_ATP-bd"/>
</dbReference>
<feature type="compositionally biased region" description="Polar residues" evidence="10">
    <location>
        <begin position="700"/>
        <end position="711"/>
    </location>
</feature>
<reference evidence="13 14" key="1">
    <citation type="journal article" date="2011" name="Science">
        <title>The Selaginella genome identifies genetic changes associated with the evolution of vascular plants.</title>
        <authorList>
            <person name="Banks J.A."/>
            <person name="Nishiyama T."/>
            <person name="Hasebe M."/>
            <person name="Bowman J.L."/>
            <person name="Gribskov M."/>
            <person name="dePamphilis C."/>
            <person name="Albert V.A."/>
            <person name="Aono N."/>
            <person name="Aoyama T."/>
            <person name="Ambrose B.A."/>
            <person name="Ashton N.W."/>
            <person name="Axtell M.J."/>
            <person name="Barker E."/>
            <person name="Barker M.S."/>
            <person name="Bennetzen J.L."/>
            <person name="Bonawitz N.D."/>
            <person name="Chapple C."/>
            <person name="Cheng C."/>
            <person name="Correa L.G."/>
            <person name="Dacre M."/>
            <person name="DeBarry J."/>
            <person name="Dreyer I."/>
            <person name="Elias M."/>
            <person name="Engstrom E.M."/>
            <person name="Estelle M."/>
            <person name="Feng L."/>
            <person name="Finet C."/>
            <person name="Floyd S.K."/>
            <person name="Frommer W.B."/>
            <person name="Fujita T."/>
            <person name="Gramzow L."/>
            <person name="Gutensohn M."/>
            <person name="Harholt J."/>
            <person name="Hattori M."/>
            <person name="Heyl A."/>
            <person name="Hirai T."/>
            <person name="Hiwatashi Y."/>
            <person name="Ishikawa M."/>
            <person name="Iwata M."/>
            <person name="Karol K.G."/>
            <person name="Koehler B."/>
            <person name="Kolukisaoglu U."/>
            <person name="Kubo M."/>
            <person name="Kurata T."/>
            <person name="Lalonde S."/>
            <person name="Li K."/>
            <person name="Li Y."/>
            <person name="Litt A."/>
            <person name="Lyons E."/>
            <person name="Manning G."/>
            <person name="Maruyama T."/>
            <person name="Michael T.P."/>
            <person name="Mikami K."/>
            <person name="Miyazaki S."/>
            <person name="Morinaga S."/>
            <person name="Murata T."/>
            <person name="Mueller-Roeber B."/>
            <person name="Nelson D.R."/>
            <person name="Obara M."/>
            <person name="Oguri Y."/>
            <person name="Olmstead R.G."/>
            <person name="Onodera N."/>
            <person name="Petersen B.L."/>
            <person name="Pils B."/>
            <person name="Prigge M."/>
            <person name="Rensing S.A."/>
            <person name="Riano-Pachon D.M."/>
            <person name="Roberts A.W."/>
            <person name="Sato Y."/>
            <person name="Scheller H.V."/>
            <person name="Schulz B."/>
            <person name="Schulz C."/>
            <person name="Shakirov E.V."/>
            <person name="Shibagaki N."/>
            <person name="Shinohara N."/>
            <person name="Shippen D.E."/>
            <person name="Soerensen I."/>
            <person name="Sotooka R."/>
            <person name="Sugimoto N."/>
            <person name="Sugita M."/>
            <person name="Sumikawa N."/>
            <person name="Tanurdzic M."/>
            <person name="Theissen G."/>
            <person name="Ulvskov P."/>
            <person name="Wakazuki S."/>
            <person name="Weng J.K."/>
            <person name="Willats W.W."/>
            <person name="Wipf D."/>
            <person name="Wolf P.G."/>
            <person name="Yang L."/>
            <person name="Zimmer A.D."/>
            <person name="Zhu Q."/>
            <person name="Mitros T."/>
            <person name="Hellsten U."/>
            <person name="Loque D."/>
            <person name="Otillar R."/>
            <person name="Salamov A."/>
            <person name="Schmutz J."/>
            <person name="Shapiro H."/>
            <person name="Lindquist E."/>
            <person name="Lucas S."/>
            <person name="Rokhsar D."/>
            <person name="Grigoriev I.V."/>
        </authorList>
    </citation>
    <scope>NUCLEOTIDE SEQUENCE [LARGE SCALE GENOMIC DNA]</scope>
</reference>
<dbReference type="Gene3D" id="3.40.50.300">
    <property type="entry name" value="P-loop containing nucleotide triphosphate hydrolases"/>
    <property type="match status" value="2"/>
</dbReference>
<comment type="subcellular location">
    <subcellularLocation>
        <location evidence="1">Membrane</location>
        <topology evidence="1">Multi-pass membrane protein</topology>
    </subcellularLocation>
</comment>
<evidence type="ECO:0000256" key="8">
    <source>
        <dbReference type="ARBA" id="ARBA00022989"/>
    </source>
</evidence>
<evidence type="ECO:0000259" key="12">
    <source>
        <dbReference type="PROSITE" id="PS50893"/>
    </source>
</evidence>
<feature type="transmembrane region" description="Helical" evidence="11">
    <location>
        <begin position="1167"/>
        <end position="1187"/>
    </location>
</feature>